<protein>
    <submittedName>
        <fullName evidence="1">Uncharacterized protein</fullName>
    </submittedName>
</protein>
<evidence type="ECO:0000313" key="1">
    <source>
        <dbReference type="EMBL" id="EYD77745.1"/>
    </source>
</evidence>
<organism evidence="1 2">
    <name type="scientific">Rubellimicrobium mesophilum DSM 19309</name>
    <dbReference type="NCBI Taxonomy" id="442562"/>
    <lineage>
        <taxon>Bacteria</taxon>
        <taxon>Pseudomonadati</taxon>
        <taxon>Pseudomonadota</taxon>
        <taxon>Alphaproteobacteria</taxon>
        <taxon>Rhodobacterales</taxon>
        <taxon>Roseobacteraceae</taxon>
        <taxon>Rubellimicrobium</taxon>
    </lineage>
</organism>
<dbReference type="HOGENOM" id="CLU_3065870_0_0_5"/>
<dbReference type="STRING" id="442562.Rumeso_00661"/>
<dbReference type="Proteomes" id="UP000019666">
    <property type="component" value="Unassembled WGS sequence"/>
</dbReference>
<keyword evidence="2" id="KW-1185">Reference proteome</keyword>
<gene>
    <name evidence="1" type="ORF">Rumeso_00661</name>
</gene>
<reference evidence="1 2" key="1">
    <citation type="submission" date="2013-02" db="EMBL/GenBank/DDBJ databases">
        <authorList>
            <person name="Fiebig A."/>
            <person name="Goeker M."/>
            <person name="Klenk H.-P.P."/>
        </authorList>
    </citation>
    <scope>NUCLEOTIDE SEQUENCE [LARGE SCALE GENOMIC DNA]</scope>
    <source>
        <strain evidence="1 2">DSM 19309</strain>
    </source>
</reference>
<dbReference type="AlphaFoldDB" id="A0A017HTS9"/>
<name>A0A017HTS9_9RHOB</name>
<sequence>MIVWGSYVRKKVVGTGEFHCPGCGQQRDYKLQRPKKWGHLYWIPLIPMQEFDR</sequence>
<proteinExistence type="predicted"/>
<dbReference type="EMBL" id="AOSK01000022">
    <property type="protein sequence ID" value="EYD77745.1"/>
    <property type="molecule type" value="Genomic_DNA"/>
</dbReference>
<comment type="caution">
    <text evidence="1">The sequence shown here is derived from an EMBL/GenBank/DDBJ whole genome shotgun (WGS) entry which is preliminary data.</text>
</comment>
<accession>A0A017HTS9</accession>
<evidence type="ECO:0000313" key="2">
    <source>
        <dbReference type="Proteomes" id="UP000019666"/>
    </source>
</evidence>